<comment type="cofactor">
    <cofactor evidence="1">
        <name>FMN</name>
        <dbReference type="ChEBI" id="CHEBI:58210"/>
    </cofactor>
</comment>
<evidence type="ECO:0000256" key="9">
    <source>
        <dbReference type="ARBA" id="ARBA00049578"/>
    </source>
</evidence>
<evidence type="ECO:0000313" key="14">
    <source>
        <dbReference type="Proteomes" id="UP000282597"/>
    </source>
</evidence>
<dbReference type="Pfam" id="PF14691">
    <property type="entry name" value="Fer4_20"/>
    <property type="match status" value="1"/>
</dbReference>
<dbReference type="GO" id="GO:0051536">
    <property type="term" value="F:iron-sulfur cluster binding"/>
    <property type="evidence" value="ECO:0007669"/>
    <property type="project" value="InterPro"/>
</dbReference>
<dbReference type="EC" id="1.3.1.1" evidence="11"/>
<dbReference type="EMBL" id="AP018150">
    <property type="protein sequence ID" value="BBE09377.1"/>
    <property type="molecule type" value="Genomic_DNA"/>
</dbReference>
<comment type="subunit">
    <text evidence="10">Heterotetramer of 2 PreA and 2 PreT subunits.</text>
</comment>
<name>A0A2Z6EV93_9BURK</name>
<dbReference type="InterPro" id="IPR036188">
    <property type="entry name" value="FAD/NAD-bd_sf"/>
</dbReference>
<keyword evidence="14" id="KW-1185">Reference proteome</keyword>
<dbReference type="PANTHER" id="PTHR43073:SF2">
    <property type="entry name" value="DIHYDROPYRIMIDINE DEHYDROGENASE [NADP(+)]"/>
    <property type="match status" value="1"/>
</dbReference>
<evidence type="ECO:0000256" key="11">
    <source>
        <dbReference type="ARBA" id="ARBA00049728"/>
    </source>
</evidence>
<dbReference type="SUPFAM" id="SSF51971">
    <property type="entry name" value="Nucleotide-binding domain"/>
    <property type="match status" value="1"/>
</dbReference>
<evidence type="ECO:0000256" key="1">
    <source>
        <dbReference type="ARBA" id="ARBA00001917"/>
    </source>
</evidence>
<comment type="function">
    <text evidence="9">Involved in pyrimidine base degradation. Catalyzes physiologically the reduction of uracil to 5,6-dihydrouracil (DHU) by using NADH as a specific cosubstrate. It also catalyzes the reverse reaction and the reduction of thymine to 5,6-dihydrothymine (DHT).</text>
</comment>
<evidence type="ECO:0000256" key="7">
    <source>
        <dbReference type="ARBA" id="ARBA00047685"/>
    </source>
</evidence>
<dbReference type="RefSeq" id="WP_045362070.1">
    <property type="nucleotide sequence ID" value="NZ_AP018150.1"/>
</dbReference>
<dbReference type="PROSITE" id="PS51379">
    <property type="entry name" value="4FE4S_FER_2"/>
    <property type="match status" value="1"/>
</dbReference>
<dbReference type="Proteomes" id="UP000282597">
    <property type="component" value="Chromosome"/>
</dbReference>
<evidence type="ECO:0000256" key="2">
    <source>
        <dbReference type="ARBA" id="ARBA00022630"/>
    </source>
</evidence>
<comment type="catalytic activity">
    <reaction evidence="7">
        <text>5,6-dihydrothymine + NAD(+) = thymine + NADH + H(+)</text>
        <dbReference type="Rhea" id="RHEA:28791"/>
        <dbReference type="ChEBI" id="CHEBI:15378"/>
        <dbReference type="ChEBI" id="CHEBI:17821"/>
        <dbReference type="ChEBI" id="CHEBI:27468"/>
        <dbReference type="ChEBI" id="CHEBI:57540"/>
        <dbReference type="ChEBI" id="CHEBI:57945"/>
        <dbReference type="EC" id="1.3.1.1"/>
    </reaction>
</comment>
<dbReference type="Gene3D" id="3.50.50.60">
    <property type="entry name" value="FAD/NAD(P)-binding domain"/>
    <property type="match status" value="2"/>
</dbReference>
<dbReference type="InterPro" id="IPR009051">
    <property type="entry name" value="Helical_ferredxn"/>
</dbReference>
<sequence>MTLHKNGDIAAGCLPAEQLAANFADVASPLSAHAAVVEAHRCCYCYDAPCVNACPTSIDIPGFIRKIGNGNLVGAARDILSANPLGGMCARACPTEILCEGACVLNHQDSMPVAIGALQRHATDHQMEREVVSGKPLFARAADTGRHVAVVGAGPAGLACAYTLALSGHRVTIFDAHDKPGGLNEYGIAAYKTVDDFAQREVQWLLSIGGIELHARRQLGRDFALTQLREQFDAVFLGIGLGGINALHADGETLAGVLNAVDFIAQLRQSDDLSTLPVGHQVVVIGGGNTAIDAAVQSVKLGARQVTMAYRRGAAQMSATWAERDFARKQGVVLLEWARPLRIIGMLQAGSSDAHASAVQFETTRLDADGQLEGTGETFCIKADVVLKAIGQTLVSDGLDAQLLTLDGARIAVDADGATSLPGVWAGGDCTNHPALDLTVQAVQDGKLAAHAIIRQFARTVAKAG</sequence>
<evidence type="ECO:0000256" key="6">
    <source>
        <dbReference type="ARBA" id="ARBA00032722"/>
    </source>
</evidence>
<dbReference type="Pfam" id="PF07992">
    <property type="entry name" value="Pyr_redox_2"/>
    <property type="match status" value="1"/>
</dbReference>
<evidence type="ECO:0000256" key="8">
    <source>
        <dbReference type="ARBA" id="ARBA00048792"/>
    </source>
</evidence>
<dbReference type="PRINTS" id="PR00368">
    <property type="entry name" value="FADPNR"/>
</dbReference>
<dbReference type="InterPro" id="IPR023753">
    <property type="entry name" value="FAD/NAD-binding_dom"/>
</dbReference>
<evidence type="ECO:0000259" key="12">
    <source>
        <dbReference type="PROSITE" id="PS51379"/>
    </source>
</evidence>
<feature type="domain" description="4Fe-4S ferredoxin-type" evidence="12">
    <location>
        <begin position="33"/>
        <end position="63"/>
    </location>
</feature>
<dbReference type="Gene3D" id="1.10.1060.10">
    <property type="entry name" value="Alpha-helical ferredoxin"/>
    <property type="match status" value="1"/>
</dbReference>
<gene>
    <name evidence="13" type="ORF">MCB1EB_1216</name>
</gene>
<dbReference type="InterPro" id="IPR017896">
    <property type="entry name" value="4Fe4S_Fe-S-bd"/>
</dbReference>
<dbReference type="KEGG" id="mcys:MCB1EB_1216"/>
<dbReference type="PRINTS" id="PR00469">
    <property type="entry name" value="PNDRDTASEII"/>
</dbReference>
<evidence type="ECO:0000256" key="4">
    <source>
        <dbReference type="ARBA" id="ARBA00023002"/>
    </source>
</evidence>
<accession>A0A2Z6EV93</accession>
<proteinExistence type="predicted"/>
<protein>
    <recommendedName>
        <fullName evidence="11">dihydrouracil dehydrogenase (NAD(+))</fullName>
        <ecNumber evidence="11">1.3.1.1</ecNumber>
    </recommendedName>
    <alternativeName>
        <fullName evidence="6">Dihydrothymine dehydrogenase</fullName>
    </alternativeName>
    <alternativeName>
        <fullName evidence="5">Dihydrouracil dehydrogenase</fullName>
    </alternativeName>
</protein>
<evidence type="ECO:0000256" key="10">
    <source>
        <dbReference type="ARBA" id="ARBA00049714"/>
    </source>
</evidence>
<keyword evidence="4" id="KW-0560">Oxidoreductase</keyword>
<evidence type="ECO:0000256" key="3">
    <source>
        <dbReference type="ARBA" id="ARBA00022643"/>
    </source>
</evidence>
<keyword evidence="2" id="KW-0285">Flavoprotein</keyword>
<dbReference type="SUPFAM" id="SSF46548">
    <property type="entry name" value="alpha-helical ferredoxin"/>
    <property type="match status" value="1"/>
</dbReference>
<evidence type="ECO:0000313" key="13">
    <source>
        <dbReference type="EMBL" id="BBE09377.1"/>
    </source>
</evidence>
<keyword evidence="3" id="KW-0288">FMN</keyword>
<evidence type="ECO:0000256" key="5">
    <source>
        <dbReference type="ARBA" id="ARBA00030119"/>
    </source>
</evidence>
<dbReference type="PANTHER" id="PTHR43073">
    <property type="entry name" value="DIHYDROPYRIMIDINE DEHYDROGENASE [NADP(+)]"/>
    <property type="match status" value="1"/>
</dbReference>
<comment type="catalytic activity">
    <reaction evidence="8">
        <text>5,6-dihydrouracil + NAD(+) = uracil + NADH + H(+)</text>
        <dbReference type="Rhea" id="RHEA:20189"/>
        <dbReference type="ChEBI" id="CHEBI:15378"/>
        <dbReference type="ChEBI" id="CHEBI:15901"/>
        <dbReference type="ChEBI" id="CHEBI:17568"/>
        <dbReference type="ChEBI" id="CHEBI:57540"/>
        <dbReference type="ChEBI" id="CHEBI:57945"/>
        <dbReference type="EC" id="1.3.1.1"/>
    </reaction>
</comment>
<dbReference type="GO" id="GO:0004159">
    <property type="term" value="F:dihydropyrimidine dehydrogenase (NAD+) activity"/>
    <property type="evidence" value="ECO:0007669"/>
    <property type="project" value="UniProtKB-EC"/>
</dbReference>
<organism evidence="13 14">
    <name type="scientific">Mycoavidus cysteinexigens</name>
    <dbReference type="NCBI Taxonomy" id="1553431"/>
    <lineage>
        <taxon>Bacteria</taxon>
        <taxon>Pseudomonadati</taxon>
        <taxon>Pseudomonadota</taxon>
        <taxon>Betaproteobacteria</taxon>
        <taxon>Burkholderiales</taxon>
        <taxon>Burkholderiaceae</taxon>
        <taxon>Mycoavidus</taxon>
    </lineage>
</organism>
<dbReference type="InterPro" id="IPR028261">
    <property type="entry name" value="DPD_II"/>
</dbReference>
<dbReference type="AlphaFoldDB" id="A0A2Z6EV93"/>
<reference evidence="13 14" key="1">
    <citation type="journal article" date="2018" name="Microbes Environ.">
        <title>Comparative Genomic Insights into Endofungal Lifestyles of Two Bacterial Endosymbionts, Mycoavidus cysteinexigens and Burkholderia rhizoxinica.</title>
        <authorList>
            <person name="Sharmin D."/>
            <person name="Guo Y."/>
            <person name="Nishizawa T."/>
            <person name="Ohshima S."/>
            <person name="Sato Y."/>
            <person name="Takashima Y."/>
            <person name="Narisawa K."/>
            <person name="Ohta H."/>
        </authorList>
    </citation>
    <scope>NUCLEOTIDE SEQUENCE [LARGE SCALE GENOMIC DNA]</scope>
    <source>
        <strain evidence="13 14">B1-EB</strain>
    </source>
</reference>